<keyword evidence="4" id="KW-0804">Transcription</keyword>
<dbReference type="CDD" id="cd01392">
    <property type="entry name" value="HTH_LacI"/>
    <property type="match status" value="1"/>
</dbReference>
<dbReference type="EMBL" id="BAABBA010000019">
    <property type="protein sequence ID" value="GAA4288951.1"/>
    <property type="molecule type" value="Genomic_DNA"/>
</dbReference>
<evidence type="ECO:0000313" key="7">
    <source>
        <dbReference type="Proteomes" id="UP001499841"/>
    </source>
</evidence>
<protein>
    <submittedName>
        <fullName evidence="6">LacI family DNA-binding transcriptional regulator</fullName>
    </submittedName>
</protein>
<dbReference type="Proteomes" id="UP001499841">
    <property type="component" value="Unassembled WGS sequence"/>
</dbReference>
<dbReference type="GO" id="GO:0003677">
    <property type="term" value="F:DNA binding"/>
    <property type="evidence" value="ECO:0007669"/>
    <property type="project" value="UniProtKB-KW"/>
</dbReference>
<evidence type="ECO:0000313" key="6">
    <source>
        <dbReference type="EMBL" id="GAA4288951.1"/>
    </source>
</evidence>
<dbReference type="Pfam" id="PF00532">
    <property type="entry name" value="Peripla_BP_1"/>
    <property type="match status" value="1"/>
</dbReference>
<dbReference type="SUPFAM" id="SSF47413">
    <property type="entry name" value="lambda repressor-like DNA-binding domains"/>
    <property type="match status" value="1"/>
</dbReference>
<evidence type="ECO:0000256" key="3">
    <source>
        <dbReference type="ARBA" id="ARBA00023125"/>
    </source>
</evidence>
<evidence type="ECO:0000259" key="5">
    <source>
        <dbReference type="PROSITE" id="PS50932"/>
    </source>
</evidence>
<feature type="domain" description="HTH lacI-type" evidence="5">
    <location>
        <begin position="6"/>
        <end position="62"/>
    </location>
</feature>
<dbReference type="InterPro" id="IPR028082">
    <property type="entry name" value="Peripla_BP_I"/>
</dbReference>
<keyword evidence="2" id="KW-0805">Transcription regulation</keyword>
<dbReference type="CDD" id="cd06288">
    <property type="entry name" value="PBP1_sucrose_transcription_regulator"/>
    <property type="match status" value="1"/>
</dbReference>
<gene>
    <name evidence="6" type="ORF">GCM10022262_33110</name>
</gene>
<dbReference type="PANTHER" id="PTHR30146">
    <property type="entry name" value="LACI-RELATED TRANSCRIPTIONAL REPRESSOR"/>
    <property type="match status" value="1"/>
</dbReference>
<dbReference type="InterPro" id="IPR010982">
    <property type="entry name" value="Lambda_DNA-bd_dom_sf"/>
</dbReference>
<accession>A0ABP8EY72</accession>
<dbReference type="RefSeq" id="WP_345043565.1">
    <property type="nucleotide sequence ID" value="NZ_BAABBA010000019.1"/>
</dbReference>
<organism evidence="6 7">
    <name type="scientific">Georgenia daeguensis</name>
    <dbReference type="NCBI Taxonomy" id="908355"/>
    <lineage>
        <taxon>Bacteria</taxon>
        <taxon>Bacillati</taxon>
        <taxon>Actinomycetota</taxon>
        <taxon>Actinomycetes</taxon>
        <taxon>Micrococcales</taxon>
        <taxon>Bogoriellaceae</taxon>
        <taxon>Georgenia</taxon>
    </lineage>
</organism>
<name>A0ABP8EY72_9MICO</name>
<evidence type="ECO:0000256" key="2">
    <source>
        <dbReference type="ARBA" id="ARBA00023015"/>
    </source>
</evidence>
<comment type="caution">
    <text evidence="6">The sequence shown here is derived from an EMBL/GenBank/DDBJ whole genome shotgun (WGS) entry which is preliminary data.</text>
</comment>
<dbReference type="PANTHER" id="PTHR30146:SF148">
    <property type="entry name" value="HTH-TYPE TRANSCRIPTIONAL REPRESSOR PURR-RELATED"/>
    <property type="match status" value="1"/>
</dbReference>
<reference evidence="7" key="1">
    <citation type="journal article" date="2019" name="Int. J. Syst. Evol. Microbiol.">
        <title>The Global Catalogue of Microorganisms (GCM) 10K type strain sequencing project: providing services to taxonomists for standard genome sequencing and annotation.</title>
        <authorList>
            <consortium name="The Broad Institute Genomics Platform"/>
            <consortium name="The Broad Institute Genome Sequencing Center for Infectious Disease"/>
            <person name="Wu L."/>
            <person name="Ma J."/>
        </authorList>
    </citation>
    <scope>NUCLEOTIDE SEQUENCE [LARGE SCALE GENOMIC DNA]</scope>
    <source>
        <strain evidence="7">JCM 17459</strain>
    </source>
</reference>
<dbReference type="Gene3D" id="3.40.50.2300">
    <property type="match status" value="2"/>
</dbReference>
<dbReference type="Gene3D" id="1.10.260.40">
    <property type="entry name" value="lambda repressor-like DNA-binding domains"/>
    <property type="match status" value="1"/>
</dbReference>
<dbReference type="InterPro" id="IPR000843">
    <property type="entry name" value="HTH_LacI"/>
</dbReference>
<dbReference type="InterPro" id="IPR001761">
    <property type="entry name" value="Peripla_BP/Lac1_sug-bd_dom"/>
</dbReference>
<keyword evidence="7" id="KW-1185">Reference proteome</keyword>
<dbReference type="SUPFAM" id="SSF53822">
    <property type="entry name" value="Periplasmic binding protein-like I"/>
    <property type="match status" value="1"/>
</dbReference>
<evidence type="ECO:0000256" key="1">
    <source>
        <dbReference type="ARBA" id="ARBA00022491"/>
    </source>
</evidence>
<keyword evidence="1" id="KW-0678">Repressor</keyword>
<proteinExistence type="predicted"/>
<evidence type="ECO:0000256" key="4">
    <source>
        <dbReference type="ARBA" id="ARBA00023163"/>
    </source>
</evidence>
<dbReference type="Pfam" id="PF00356">
    <property type="entry name" value="LacI"/>
    <property type="match status" value="1"/>
</dbReference>
<dbReference type="SMART" id="SM00354">
    <property type="entry name" value="HTH_LACI"/>
    <property type="match status" value="1"/>
</dbReference>
<dbReference type="PROSITE" id="PS50932">
    <property type="entry name" value="HTH_LACI_2"/>
    <property type="match status" value="1"/>
</dbReference>
<keyword evidence="3 6" id="KW-0238">DNA-binding</keyword>
<sequence>MKQRRVTIKQVAAEAGVSITTVSHILNDVPGVRANPATRQRVERTAARLGYVPNRLAQSLRTQRSNTIGLIGDEIATTPFAGKLILGAQEVALSREAVVFVVSTGYQRDVEDREIEELLRRQVDGILYASMFHRKAELPPQLASVPTVFVNAECTTPGVPWVVPDEVAGGRDAAEVLLSAGHRRLGFINNIDDIPASMGRLEGFSARLAEAGVAADDVAVVAAESDPVGGYAAAKKLLIRPRRPTAIFCFNDRVAMGAYRAATELRLRIPEDVSIVGFDNQEYVADGIFPGLTTIELPHFDMGVWAAEHLFNQIEGTNGDAPSARLRGPVIHRDSVTSPTGALTAVQR</sequence>